<reference evidence="6 7" key="1">
    <citation type="submission" date="2019-07" db="EMBL/GenBank/DDBJ databases">
        <authorList>
            <person name="Brisse S."/>
            <person name="Rodrigues C."/>
            <person name="Thorpe H."/>
        </authorList>
    </citation>
    <scope>NUCLEOTIDE SEQUENCE [LARGE SCALE GENOMIC DNA]</scope>
    <source>
        <strain evidence="6">SB6422</strain>
    </source>
</reference>
<proteinExistence type="predicted"/>
<feature type="DNA-binding region" description="OmpR/PhoB-type" evidence="3">
    <location>
        <begin position="145"/>
        <end position="247"/>
    </location>
</feature>
<dbReference type="InterPro" id="IPR001789">
    <property type="entry name" value="Sig_transdc_resp-reg_receiver"/>
</dbReference>
<evidence type="ECO:0000256" key="1">
    <source>
        <dbReference type="ARBA" id="ARBA00023125"/>
    </source>
</evidence>
<dbReference type="Pfam" id="PF00072">
    <property type="entry name" value="Response_reg"/>
    <property type="match status" value="1"/>
</dbReference>
<evidence type="ECO:0000256" key="3">
    <source>
        <dbReference type="PROSITE-ProRule" id="PRU01091"/>
    </source>
</evidence>
<dbReference type="CDD" id="cd00383">
    <property type="entry name" value="trans_reg_C"/>
    <property type="match status" value="1"/>
</dbReference>
<sequence length="248" mass="27695">MPTNNQERCKGLSRFNQGAYVKRVLIIEDDLDAANVLEAYLKRDQFNTSFASDGQHGLDLVFSWKPNIILLDVMLPSMSGTDVLLAVRRRSDIPVIMITAISDGADKISALRYGADDYVVKPYNPEEVVARVHAVLRRYAGQRSGDILQFRNIKADMDSMIVVVEKEGIPPQALELTPTELSLLMTFLKSPSKAFTRQALLEACLPESDALERVVDTHIYNLRKKLEAAGQPDLLINVRGIGYRFANS</sequence>
<organism evidence="6 7">
    <name type="scientific">Klebsiella huaxiensis</name>
    <dbReference type="NCBI Taxonomy" id="2153354"/>
    <lineage>
        <taxon>Bacteria</taxon>
        <taxon>Pseudomonadati</taxon>
        <taxon>Pseudomonadota</taxon>
        <taxon>Gammaproteobacteria</taxon>
        <taxon>Enterobacterales</taxon>
        <taxon>Enterobacteriaceae</taxon>
        <taxon>Klebsiella/Raoultella group</taxon>
        <taxon>Klebsiella</taxon>
    </lineage>
</organism>
<evidence type="ECO:0000259" key="4">
    <source>
        <dbReference type="PROSITE" id="PS50110"/>
    </source>
</evidence>
<protein>
    <submittedName>
        <fullName evidence="6">Response regulator ArlR</fullName>
    </submittedName>
</protein>
<dbReference type="PANTHER" id="PTHR48111:SF59">
    <property type="entry name" value="TRANSCRIPTIONAL REGULATORY PROTEIN BAER"/>
    <property type="match status" value="1"/>
</dbReference>
<dbReference type="GO" id="GO:0000156">
    <property type="term" value="F:phosphorelay response regulator activity"/>
    <property type="evidence" value="ECO:0007669"/>
    <property type="project" value="TreeGrafter"/>
</dbReference>
<dbReference type="EMBL" id="CABGGW010000011">
    <property type="protein sequence ID" value="VUS45811.1"/>
    <property type="molecule type" value="Genomic_DNA"/>
</dbReference>
<accession>A0A564IMJ1</accession>
<dbReference type="SMART" id="SM00448">
    <property type="entry name" value="REC"/>
    <property type="match status" value="1"/>
</dbReference>
<dbReference type="GO" id="GO:0005829">
    <property type="term" value="C:cytosol"/>
    <property type="evidence" value="ECO:0007669"/>
    <property type="project" value="TreeGrafter"/>
</dbReference>
<dbReference type="SMART" id="SM00862">
    <property type="entry name" value="Trans_reg_C"/>
    <property type="match status" value="1"/>
</dbReference>
<dbReference type="Pfam" id="PF00486">
    <property type="entry name" value="Trans_reg_C"/>
    <property type="match status" value="1"/>
</dbReference>
<dbReference type="GO" id="GO:0032993">
    <property type="term" value="C:protein-DNA complex"/>
    <property type="evidence" value="ECO:0007669"/>
    <property type="project" value="TreeGrafter"/>
</dbReference>
<dbReference type="InterPro" id="IPR016032">
    <property type="entry name" value="Sig_transdc_resp-reg_C-effctor"/>
</dbReference>
<keyword evidence="1 3" id="KW-0238">DNA-binding</keyword>
<dbReference type="CDD" id="cd17574">
    <property type="entry name" value="REC_OmpR"/>
    <property type="match status" value="1"/>
</dbReference>
<dbReference type="InterPro" id="IPR039420">
    <property type="entry name" value="WalR-like"/>
</dbReference>
<dbReference type="AlphaFoldDB" id="A0A564IMJ1"/>
<dbReference type="InterPro" id="IPR036388">
    <property type="entry name" value="WH-like_DNA-bd_sf"/>
</dbReference>
<evidence type="ECO:0000313" key="6">
    <source>
        <dbReference type="EMBL" id="VUS45811.1"/>
    </source>
</evidence>
<dbReference type="PROSITE" id="PS50110">
    <property type="entry name" value="RESPONSE_REGULATORY"/>
    <property type="match status" value="1"/>
</dbReference>
<feature type="domain" description="OmpR/PhoB-type" evidence="5">
    <location>
        <begin position="145"/>
        <end position="247"/>
    </location>
</feature>
<dbReference type="GO" id="GO:0000976">
    <property type="term" value="F:transcription cis-regulatory region binding"/>
    <property type="evidence" value="ECO:0007669"/>
    <property type="project" value="TreeGrafter"/>
</dbReference>
<feature type="modified residue" description="4-aspartylphosphate" evidence="2">
    <location>
        <position position="72"/>
    </location>
</feature>
<dbReference type="InterPro" id="IPR011006">
    <property type="entry name" value="CheY-like_superfamily"/>
</dbReference>
<dbReference type="PROSITE" id="PS51755">
    <property type="entry name" value="OMPR_PHOB"/>
    <property type="match status" value="1"/>
</dbReference>
<dbReference type="SUPFAM" id="SSF46894">
    <property type="entry name" value="C-terminal effector domain of the bipartite response regulators"/>
    <property type="match status" value="1"/>
</dbReference>
<evidence type="ECO:0000259" key="5">
    <source>
        <dbReference type="PROSITE" id="PS51755"/>
    </source>
</evidence>
<evidence type="ECO:0000256" key="2">
    <source>
        <dbReference type="PROSITE-ProRule" id="PRU00169"/>
    </source>
</evidence>
<dbReference type="InterPro" id="IPR001867">
    <property type="entry name" value="OmpR/PhoB-type_DNA-bd"/>
</dbReference>
<dbReference type="Gene3D" id="6.10.250.690">
    <property type="match status" value="1"/>
</dbReference>
<feature type="domain" description="Response regulatory" evidence="4">
    <location>
        <begin position="23"/>
        <end position="136"/>
    </location>
</feature>
<name>A0A564IMJ1_9ENTR</name>
<dbReference type="Gene3D" id="3.40.50.2300">
    <property type="match status" value="1"/>
</dbReference>
<dbReference type="Gene3D" id="1.10.10.10">
    <property type="entry name" value="Winged helix-like DNA-binding domain superfamily/Winged helix DNA-binding domain"/>
    <property type="match status" value="1"/>
</dbReference>
<dbReference type="SUPFAM" id="SSF52172">
    <property type="entry name" value="CheY-like"/>
    <property type="match status" value="1"/>
</dbReference>
<dbReference type="PANTHER" id="PTHR48111">
    <property type="entry name" value="REGULATOR OF RPOS"/>
    <property type="match status" value="1"/>
</dbReference>
<dbReference type="GO" id="GO:0006355">
    <property type="term" value="P:regulation of DNA-templated transcription"/>
    <property type="evidence" value="ECO:0007669"/>
    <property type="project" value="InterPro"/>
</dbReference>
<keyword evidence="2" id="KW-0597">Phosphoprotein</keyword>
<evidence type="ECO:0000313" key="7">
    <source>
        <dbReference type="Proteomes" id="UP000317374"/>
    </source>
</evidence>
<dbReference type="Proteomes" id="UP000317374">
    <property type="component" value="Unassembled WGS sequence"/>
</dbReference>
<gene>
    <name evidence="6" type="primary">arlR</name>
    <name evidence="6" type="ORF">SB6422_05342</name>
</gene>